<dbReference type="AlphaFoldDB" id="A0A9X8HJ57"/>
<evidence type="ECO:0008006" key="3">
    <source>
        <dbReference type="Google" id="ProtNLM"/>
    </source>
</evidence>
<dbReference type="SUPFAM" id="SSF54427">
    <property type="entry name" value="NTF2-like"/>
    <property type="match status" value="1"/>
</dbReference>
<proteinExistence type="predicted"/>
<evidence type="ECO:0000313" key="1">
    <source>
        <dbReference type="EMBL" id="ROQ48795.1"/>
    </source>
</evidence>
<gene>
    <name evidence="1" type="ORF">EDF85_3097</name>
</gene>
<dbReference type="Proteomes" id="UP000269115">
    <property type="component" value="Unassembled WGS sequence"/>
</dbReference>
<dbReference type="Gene3D" id="3.10.450.50">
    <property type="match status" value="1"/>
</dbReference>
<evidence type="ECO:0000313" key="2">
    <source>
        <dbReference type="Proteomes" id="UP000269115"/>
    </source>
</evidence>
<reference evidence="1 2" key="1">
    <citation type="submission" date="2018-11" db="EMBL/GenBank/DDBJ databases">
        <title>Genomic analyses of the natural microbiome of Caenorhabditis elegans.</title>
        <authorList>
            <person name="Samuel B."/>
        </authorList>
    </citation>
    <scope>NUCLEOTIDE SEQUENCE [LARGE SCALE GENOMIC DNA]</scope>
    <source>
        <strain evidence="1 2">BIGb0473</strain>
    </source>
</reference>
<dbReference type="RefSeq" id="WP_123753074.1">
    <property type="nucleotide sequence ID" value="NZ_RJUR01000014.1"/>
</dbReference>
<organism evidence="1 2">
    <name type="scientific">Pseudomonas putida</name>
    <name type="common">Arthrobacter siderocapsulatus</name>
    <dbReference type="NCBI Taxonomy" id="303"/>
    <lineage>
        <taxon>Bacteria</taxon>
        <taxon>Pseudomonadati</taxon>
        <taxon>Pseudomonadota</taxon>
        <taxon>Gammaproteobacteria</taxon>
        <taxon>Pseudomonadales</taxon>
        <taxon>Pseudomonadaceae</taxon>
        <taxon>Pseudomonas</taxon>
    </lineage>
</organism>
<dbReference type="PIRSF" id="PIRSF029394">
    <property type="entry name" value="UCP029394"/>
    <property type="match status" value="1"/>
</dbReference>
<dbReference type="InterPro" id="IPR032710">
    <property type="entry name" value="NTF2-like_dom_sf"/>
</dbReference>
<protein>
    <recommendedName>
        <fullName evidence="3">DUF4440 domain-containing protein</fullName>
    </recommendedName>
</protein>
<sequence length="123" mass="13938">MPERNAGFEEVLEAHVQIRQWLAGEARPPLLERFAEGFSMFTLKGTVLDKAQLEVFFAQAYGSRPGLRIEIDEMHDVAPGVVTYREHQQDDSGQTTLRWSTVVFDGQGKWLHLQETAVTPQPV</sequence>
<accession>A0A9X8HJ57</accession>
<comment type="caution">
    <text evidence="1">The sequence shown here is derived from an EMBL/GenBank/DDBJ whole genome shotgun (WGS) entry which is preliminary data.</text>
</comment>
<dbReference type="EMBL" id="RJUR01000014">
    <property type="protein sequence ID" value="ROQ48795.1"/>
    <property type="molecule type" value="Genomic_DNA"/>
</dbReference>
<name>A0A9X8HJ57_PSEPU</name>
<dbReference type="InterPro" id="IPR016918">
    <property type="entry name" value="UCP029394"/>
</dbReference>